<proteinExistence type="predicted"/>
<keyword evidence="1" id="KW-0175">Coiled coil</keyword>
<evidence type="ECO:0000313" key="2">
    <source>
        <dbReference type="EMBL" id="KAA3674621.1"/>
    </source>
</evidence>
<accession>A0A5J4NG20</accession>
<dbReference type="Proteomes" id="UP000324629">
    <property type="component" value="Unassembled WGS sequence"/>
</dbReference>
<dbReference type="EMBL" id="QNGE01003019">
    <property type="protein sequence ID" value="KAA3674621.1"/>
    <property type="molecule type" value="Genomic_DNA"/>
</dbReference>
<evidence type="ECO:0000313" key="3">
    <source>
        <dbReference type="Proteomes" id="UP000324629"/>
    </source>
</evidence>
<protein>
    <submittedName>
        <fullName evidence="2">Uncharacterized protein</fullName>
    </submittedName>
</protein>
<gene>
    <name evidence="2" type="ORF">DEA37_0005201</name>
</gene>
<feature type="non-terminal residue" evidence="2">
    <location>
        <position position="1"/>
    </location>
</feature>
<keyword evidence="3" id="KW-1185">Reference proteome</keyword>
<organism evidence="2 3">
    <name type="scientific">Paragonimus westermani</name>
    <dbReference type="NCBI Taxonomy" id="34504"/>
    <lineage>
        <taxon>Eukaryota</taxon>
        <taxon>Metazoa</taxon>
        <taxon>Spiralia</taxon>
        <taxon>Lophotrochozoa</taxon>
        <taxon>Platyhelminthes</taxon>
        <taxon>Trematoda</taxon>
        <taxon>Digenea</taxon>
        <taxon>Plagiorchiida</taxon>
        <taxon>Troglotremata</taxon>
        <taxon>Troglotrematidae</taxon>
        <taxon>Paragonimus</taxon>
    </lineage>
</organism>
<comment type="caution">
    <text evidence="2">The sequence shown here is derived from an EMBL/GenBank/DDBJ whole genome shotgun (WGS) entry which is preliminary data.</text>
</comment>
<dbReference type="AlphaFoldDB" id="A0A5J4NG20"/>
<sequence>TIRSLEEEREALQLEYERLSECAPWSASNNCVATTCRKMQAQQQHQERMARTRLQQQQQDATRANMVGGYAPRMSMQRSPSASPPLPNVPSIIRLNSYSSRLRRATCASNGFNYPRDLYGSEPRVCAYPYGSTLGPEFNLNASIGTDELATEARLSCEHRMRLEVRVQQLEYHNKQLEQELQRLRQHLRSGGASNTGTSPGTNKGSANLLFFDPSDAGTKSSLLQVRLRDQNRSFDLWLMLDSIFLATDYNFLFP</sequence>
<feature type="coiled-coil region" evidence="1">
    <location>
        <begin position="160"/>
        <end position="194"/>
    </location>
</feature>
<name>A0A5J4NG20_9TREM</name>
<reference evidence="2 3" key="1">
    <citation type="journal article" date="2019" name="Gigascience">
        <title>Whole-genome sequence of the oriental lung fluke Paragonimus westermani.</title>
        <authorList>
            <person name="Oey H."/>
            <person name="Zakrzewski M."/>
            <person name="Narain K."/>
            <person name="Devi K.R."/>
            <person name="Agatsuma T."/>
            <person name="Nawaratna S."/>
            <person name="Gobert G.N."/>
            <person name="Jones M.K."/>
            <person name="Ragan M.A."/>
            <person name="McManus D.P."/>
            <person name="Krause L."/>
        </authorList>
    </citation>
    <scope>NUCLEOTIDE SEQUENCE [LARGE SCALE GENOMIC DNA]</scope>
    <source>
        <strain evidence="2 3">IND2009</strain>
    </source>
</reference>
<evidence type="ECO:0000256" key="1">
    <source>
        <dbReference type="SAM" id="Coils"/>
    </source>
</evidence>